<feature type="compositionally biased region" description="Polar residues" evidence="1">
    <location>
        <begin position="101"/>
        <end position="116"/>
    </location>
</feature>
<feature type="region of interest" description="Disordered" evidence="1">
    <location>
        <begin position="1"/>
        <end position="39"/>
    </location>
</feature>
<accession>Q2F9V7</accession>
<evidence type="ECO:0000313" key="2">
    <source>
        <dbReference type="EMBL" id="ABA55914.1"/>
    </source>
</evidence>
<proteinExistence type="predicted"/>
<sequence>MKPLGTNNAVENGLTTPESAFGKPISQCGLSTKSLKPRGTYHTRENAFSASRSAFEPTNSQSRVANKNRLSIALFCQHQRTKQPLGQLQNFRLKTAENEFGPTTMNLGTEQQAAKF</sequence>
<organism evidence="2">
    <name type="scientific">Vibrio sp. DAT722</name>
    <dbReference type="NCBI Taxonomy" id="344879"/>
    <lineage>
        <taxon>Bacteria</taxon>
        <taxon>Pseudomonadati</taxon>
        <taxon>Pseudomonadota</taxon>
        <taxon>Gammaproteobacteria</taxon>
        <taxon>Vibrionales</taxon>
        <taxon>Vibrionaceae</taxon>
        <taxon>Vibrio</taxon>
    </lineage>
</organism>
<dbReference type="AlphaFoldDB" id="Q2F9V7"/>
<feature type="region of interest" description="Disordered" evidence="1">
    <location>
        <begin position="97"/>
        <end position="116"/>
    </location>
</feature>
<dbReference type="EMBL" id="DQ139261">
    <property type="protein sequence ID" value="ABA55914.1"/>
    <property type="molecule type" value="Genomic_DNA"/>
</dbReference>
<protein>
    <submittedName>
        <fullName evidence="2">Uncharacterized protein</fullName>
    </submittedName>
</protein>
<feature type="compositionally biased region" description="Polar residues" evidence="1">
    <location>
        <begin position="1"/>
        <end position="18"/>
    </location>
</feature>
<reference evidence="2" key="1">
    <citation type="journal article" date="2006" name="BMC Evol. Biol.">
        <title>Recovery and evolutionary analysis of complete integron gene cassette arrays from Vibrio.</title>
        <authorList>
            <person name="Boucher Y."/>
            <person name="Nesbo C.L."/>
            <person name="Joss M.J."/>
            <person name="Robinson A."/>
            <person name="Mabbutt B.C."/>
            <person name="Gillings M.R."/>
            <person name="Doolittle W.F."/>
            <person name="Stokes H.W."/>
        </authorList>
    </citation>
    <scope>NUCLEOTIDE SEQUENCE</scope>
    <source>
        <strain evidence="2">DAT722</strain>
    </source>
</reference>
<name>Q2F9V7_9VIBR</name>
<evidence type="ECO:0000256" key="1">
    <source>
        <dbReference type="SAM" id="MobiDB-lite"/>
    </source>
</evidence>